<dbReference type="AlphaFoldDB" id="A0A1H1NYD1"/>
<evidence type="ECO:0000313" key="2">
    <source>
        <dbReference type="EMBL" id="SDS03785.1"/>
    </source>
</evidence>
<dbReference type="InterPro" id="IPR001509">
    <property type="entry name" value="Epimerase_deHydtase"/>
</dbReference>
<organism evidence="2 3">
    <name type="scientific">Microterricola viridarii</name>
    <dbReference type="NCBI Taxonomy" id="412690"/>
    <lineage>
        <taxon>Bacteria</taxon>
        <taxon>Bacillati</taxon>
        <taxon>Actinomycetota</taxon>
        <taxon>Actinomycetes</taxon>
        <taxon>Micrococcales</taxon>
        <taxon>Microbacteriaceae</taxon>
        <taxon>Microterricola</taxon>
    </lineage>
</organism>
<sequence>MRILILGGTAWLGREIAGQALARGHAVACLARGESGEVPSGAELIATDRALPDAYAPAATRQWDAVVELSWQPGFVRSALAALGGQAGHWTLISSTSVYATAAEPGADESAEPLAALDGDHATRAEYGEAKAAAELASRAVLEDRLLIVRPGVIGGPGDETGRSGAWAARAARAPDEPMLVAAEASLPTQVVDVRDLAAFVLDSAERGSVGTVNAVGPVVPLGEWIDLSRRAGGHRAGTVAASSAWLRAQGVEQFMGEESLALWLADPDFAGFSARSGHAAVSAGLRHRPRAALLADVLSWERAQGLDRPRRAGLSAARESELLRLLAAEH</sequence>
<feature type="domain" description="NAD-dependent epimerase/dehydratase" evidence="1">
    <location>
        <begin position="3"/>
        <end position="207"/>
    </location>
</feature>
<dbReference type="Proteomes" id="UP000181956">
    <property type="component" value="Chromosome I"/>
</dbReference>
<reference evidence="3" key="1">
    <citation type="submission" date="2016-10" db="EMBL/GenBank/DDBJ databases">
        <authorList>
            <person name="Varghese N."/>
            <person name="Submissions S."/>
        </authorList>
    </citation>
    <scope>NUCLEOTIDE SEQUENCE [LARGE SCALE GENOMIC DNA]</scope>
    <source>
        <strain evidence="3">DSM 21772</strain>
    </source>
</reference>
<protein>
    <submittedName>
        <fullName evidence="2">Nucleoside-diphosphate-sugar epimerase</fullName>
    </submittedName>
</protein>
<evidence type="ECO:0000259" key="1">
    <source>
        <dbReference type="Pfam" id="PF01370"/>
    </source>
</evidence>
<proteinExistence type="predicted"/>
<dbReference type="Pfam" id="PF01370">
    <property type="entry name" value="Epimerase"/>
    <property type="match status" value="1"/>
</dbReference>
<dbReference type="EMBL" id="LT629742">
    <property type="protein sequence ID" value="SDS03785.1"/>
    <property type="molecule type" value="Genomic_DNA"/>
</dbReference>
<dbReference type="STRING" id="412690.SAMN04489834_0742"/>
<keyword evidence="3" id="KW-1185">Reference proteome</keyword>
<dbReference type="RefSeq" id="WP_083362849.1">
    <property type="nucleotide sequence ID" value="NZ_LT629742.1"/>
</dbReference>
<evidence type="ECO:0000313" key="3">
    <source>
        <dbReference type="Proteomes" id="UP000181956"/>
    </source>
</evidence>
<dbReference type="OrthoDB" id="7941246at2"/>
<dbReference type="InterPro" id="IPR036291">
    <property type="entry name" value="NAD(P)-bd_dom_sf"/>
</dbReference>
<dbReference type="Gene3D" id="3.40.50.720">
    <property type="entry name" value="NAD(P)-binding Rossmann-like Domain"/>
    <property type="match status" value="1"/>
</dbReference>
<name>A0A1H1NYD1_9MICO</name>
<gene>
    <name evidence="2" type="ORF">SAMN04489834_0742</name>
</gene>
<dbReference type="SUPFAM" id="SSF51735">
    <property type="entry name" value="NAD(P)-binding Rossmann-fold domains"/>
    <property type="match status" value="1"/>
</dbReference>
<accession>A0A1H1NYD1</accession>